<name>A0AAW4T4B9_9BACE</name>
<gene>
    <name evidence="1" type="ORF">LD004_21460</name>
</gene>
<protein>
    <submittedName>
        <fullName evidence="1">Uncharacterized protein</fullName>
    </submittedName>
</protein>
<accession>A0AAW4T4B9</accession>
<dbReference type="AlphaFoldDB" id="A0AAW4T4B9"/>
<reference evidence="1" key="1">
    <citation type="submission" date="2023-08" db="EMBL/GenBank/DDBJ databases">
        <title>Mucin Metabolism Genes Underlie the Key Renovations of Bacteroides xylanisolvens Genomes in Captive Great Apes.</title>
        <authorList>
            <person name="Nishida A.H."/>
        </authorList>
    </citation>
    <scope>NUCLEOTIDE SEQUENCE</scope>
    <source>
        <strain evidence="1">P13.H9</strain>
    </source>
</reference>
<comment type="caution">
    <text evidence="1">The sequence shown here is derived from an EMBL/GenBank/DDBJ whole genome shotgun (WGS) entry which is preliminary data.</text>
</comment>
<organism evidence="1 2">
    <name type="scientific">Bacteroides xylanisolvens</name>
    <dbReference type="NCBI Taxonomy" id="371601"/>
    <lineage>
        <taxon>Bacteria</taxon>
        <taxon>Pseudomonadati</taxon>
        <taxon>Bacteroidota</taxon>
        <taxon>Bacteroidia</taxon>
        <taxon>Bacteroidales</taxon>
        <taxon>Bacteroidaceae</taxon>
        <taxon>Bacteroides</taxon>
    </lineage>
</organism>
<evidence type="ECO:0000313" key="2">
    <source>
        <dbReference type="Proteomes" id="UP001198461"/>
    </source>
</evidence>
<dbReference type="Proteomes" id="UP001198461">
    <property type="component" value="Unassembled WGS sequence"/>
</dbReference>
<sequence length="108" mass="12078">MNPAKKHNAITNALAAVYGQMFPGGKQEERILTTELYQLLGGRIQKKIVNQALCCALSSILLFSAKCKEQVLEIMNKRFQTELSLTEQDTIVQFAVAHNRMAALIIKE</sequence>
<dbReference type="RefSeq" id="WP_225451183.1">
    <property type="nucleotide sequence ID" value="NZ_JAIWXB010000037.1"/>
</dbReference>
<dbReference type="EMBL" id="JAIWYE010000037">
    <property type="protein sequence ID" value="MCA4706175.1"/>
    <property type="molecule type" value="Genomic_DNA"/>
</dbReference>
<evidence type="ECO:0000313" key="1">
    <source>
        <dbReference type="EMBL" id="MCA4706175.1"/>
    </source>
</evidence>
<proteinExistence type="predicted"/>